<dbReference type="InterPro" id="IPR036894">
    <property type="entry name" value="YbaB-like_sf"/>
</dbReference>
<protein>
    <submittedName>
        <fullName evidence="2">YbaB/EbfC family nucleoid-associated protein</fullName>
    </submittedName>
</protein>
<comment type="caution">
    <text evidence="2">The sequence shown here is derived from an EMBL/GenBank/DDBJ whole genome shotgun (WGS) entry which is preliminary data.</text>
</comment>
<gene>
    <name evidence="2" type="ORF">VSQ78_13825</name>
</gene>
<dbReference type="EMBL" id="JAYMRS010000004">
    <property type="protein sequence ID" value="MFB8768784.1"/>
    <property type="molecule type" value="Genomic_DNA"/>
</dbReference>
<organism evidence="2 3">
    <name type="scientific">Nocardiopsis alba</name>
    <dbReference type="NCBI Taxonomy" id="53437"/>
    <lineage>
        <taxon>Bacteria</taxon>
        <taxon>Bacillati</taxon>
        <taxon>Actinomycetota</taxon>
        <taxon>Actinomycetes</taxon>
        <taxon>Streptosporangiales</taxon>
        <taxon>Nocardiopsidaceae</taxon>
        <taxon>Nocardiopsis</taxon>
    </lineage>
</organism>
<name>A0ABV5DW27_9ACTN</name>
<keyword evidence="1" id="KW-0175">Coiled coil</keyword>
<keyword evidence="3" id="KW-1185">Reference proteome</keyword>
<evidence type="ECO:0000313" key="2">
    <source>
        <dbReference type="EMBL" id="MFB8768784.1"/>
    </source>
</evidence>
<reference evidence="2 3" key="1">
    <citation type="submission" date="2024-01" db="EMBL/GenBank/DDBJ databases">
        <title>Genome mining of biosynthetic gene clusters to explore secondary metabolites of Streptomyces sp.</title>
        <authorList>
            <person name="Baig A."/>
            <person name="Ajitkumar Shintre N."/>
            <person name="Kumar H."/>
            <person name="Anbarasu A."/>
            <person name="Ramaiah S."/>
        </authorList>
    </citation>
    <scope>NUCLEOTIDE SEQUENCE [LARGE SCALE GENOMIC DNA]</scope>
    <source>
        <strain evidence="2 3">A01</strain>
    </source>
</reference>
<proteinExistence type="predicted"/>
<dbReference type="Pfam" id="PF02575">
    <property type="entry name" value="YbaB_DNA_bd"/>
    <property type="match status" value="1"/>
</dbReference>
<dbReference type="GeneID" id="91391105"/>
<accession>A0ABV5DW27</accession>
<dbReference type="RefSeq" id="WP_357721821.1">
    <property type="nucleotide sequence ID" value="NZ_BAZE01000003.1"/>
</dbReference>
<feature type="coiled-coil region" evidence="1">
    <location>
        <begin position="7"/>
        <end position="34"/>
    </location>
</feature>
<dbReference type="Proteomes" id="UP001585053">
    <property type="component" value="Unassembled WGS sequence"/>
</dbReference>
<dbReference type="Gene3D" id="3.30.1310.10">
    <property type="entry name" value="Nucleoid-associated protein YbaB-like domain"/>
    <property type="match status" value="1"/>
</dbReference>
<evidence type="ECO:0000313" key="3">
    <source>
        <dbReference type="Proteomes" id="UP001585053"/>
    </source>
</evidence>
<dbReference type="InterPro" id="IPR004401">
    <property type="entry name" value="YbaB/EbfC"/>
</dbReference>
<sequence length="128" mass="13884">MSLQGQMERSLEQLRQTQERLAEASANLESVTAEAVSKDRMLSVTVNARGEIAELRFHTDKYRMMAPAELASAIVEVVERARRDVARQVSDAMGGLIPGDSAAREQAVAGDPTALLEELGLGRVHPPT</sequence>
<dbReference type="SUPFAM" id="SSF82607">
    <property type="entry name" value="YbaB-like"/>
    <property type="match status" value="1"/>
</dbReference>
<evidence type="ECO:0000256" key="1">
    <source>
        <dbReference type="SAM" id="Coils"/>
    </source>
</evidence>